<accession>A0A916K8V3</accession>
<keyword evidence="1 5" id="KW-0489">Methyltransferase</keyword>
<dbReference type="InterPro" id="IPR013216">
    <property type="entry name" value="Methyltransf_11"/>
</dbReference>
<keyword evidence="6" id="KW-1185">Reference proteome</keyword>
<name>A0A916K8V3_9BACL</name>
<evidence type="ECO:0000313" key="6">
    <source>
        <dbReference type="Proteomes" id="UP000693672"/>
    </source>
</evidence>
<proteinExistence type="predicted"/>
<protein>
    <submittedName>
        <fullName evidence="5">2-methoxy-6-polyprenyl-1,4-benzoquinol methylase, mitochondrial</fullName>
        <ecNumber evidence="5">2.1.1.163</ecNumber>
    </submittedName>
</protein>
<dbReference type="PANTHER" id="PTHR43464">
    <property type="entry name" value="METHYLTRANSFERASE"/>
    <property type="match status" value="1"/>
</dbReference>
<evidence type="ECO:0000256" key="2">
    <source>
        <dbReference type="ARBA" id="ARBA00022679"/>
    </source>
</evidence>
<organism evidence="5 6">
    <name type="scientific">Paenibacillus solanacearum</name>
    <dbReference type="NCBI Taxonomy" id="2048548"/>
    <lineage>
        <taxon>Bacteria</taxon>
        <taxon>Bacillati</taxon>
        <taxon>Bacillota</taxon>
        <taxon>Bacilli</taxon>
        <taxon>Bacillales</taxon>
        <taxon>Paenibacillaceae</taxon>
        <taxon>Paenibacillus</taxon>
    </lineage>
</organism>
<comment type="caution">
    <text evidence="5">The sequence shown here is derived from an EMBL/GenBank/DDBJ whole genome shotgun (WGS) entry which is preliminary data.</text>
</comment>
<dbReference type="Pfam" id="PF08241">
    <property type="entry name" value="Methyltransf_11"/>
    <property type="match status" value="1"/>
</dbReference>
<dbReference type="RefSeq" id="WP_218094586.1">
    <property type="nucleotide sequence ID" value="NZ_CAJVAS010000030.1"/>
</dbReference>
<keyword evidence="3" id="KW-0949">S-adenosyl-L-methionine</keyword>
<evidence type="ECO:0000256" key="1">
    <source>
        <dbReference type="ARBA" id="ARBA00022603"/>
    </source>
</evidence>
<dbReference type="EC" id="2.1.1.163" evidence="5"/>
<dbReference type="GO" id="GO:0032259">
    <property type="term" value="P:methylation"/>
    <property type="evidence" value="ECO:0007669"/>
    <property type="project" value="UniProtKB-KW"/>
</dbReference>
<sequence>MKDKVLEAYSRLAKDYEYHVDTESAFNAHYERPAMMKLLPDDMSGLAILDAGCAAGWYTEQFVNRGAAVSAIDLSPEMAEAAKRRVGGKAHIQAHDLCEPLPFEDEAFHHIVSSLTLHYIEEWTPVFREFHRVLKPGGQLLFSVHHPFMDFTLFERPDYYVREVLIDQWDKKEAGRVEVTFYRRPLQQVINATTEPFTLERIVEPQPVAAWPESSPAPRWYERLMKQPHFLIVQARK</sequence>
<dbReference type="CDD" id="cd02440">
    <property type="entry name" value="AdoMet_MTases"/>
    <property type="match status" value="1"/>
</dbReference>
<dbReference type="GO" id="GO:0008757">
    <property type="term" value="F:S-adenosylmethionine-dependent methyltransferase activity"/>
    <property type="evidence" value="ECO:0007669"/>
    <property type="project" value="InterPro"/>
</dbReference>
<dbReference type="AlphaFoldDB" id="A0A916K8V3"/>
<dbReference type="GO" id="GO:0043770">
    <property type="term" value="F:demethylmenaquinone methyltransferase activity"/>
    <property type="evidence" value="ECO:0007669"/>
    <property type="project" value="UniProtKB-EC"/>
</dbReference>
<keyword evidence="2 5" id="KW-0808">Transferase</keyword>
<reference evidence="5" key="1">
    <citation type="submission" date="2021-06" db="EMBL/GenBank/DDBJ databases">
        <authorList>
            <person name="Criscuolo A."/>
        </authorList>
    </citation>
    <scope>NUCLEOTIDE SEQUENCE</scope>
    <source>
        <strain evidence="5">CIP111600</strain>
    </source>
</reference>
<evidence type="ECO:0000259" key="4">
    <source>
        <dbReference type="Pfam" id="PF08241"/>
    </source>
</evidence>
<feature type="domain" description="Methyltransferase type 11" evidence="4">
    <location>
        <begin position="49"/>
        <end position="142"/>
    </location>
</feature>
<dbReference type="Proteomes" id="UP000693672">
    <property type="component" value="Unassembled WGS sequence"/>
</dbReference>
<dbReference type="EMBL" id="CAJVAS010000030">
    <property type="protein sequence ID" value="CAG7645054.1"/>
    <property type="molecule type" value="Genomic_DNA"/>
</dbReference>
<dbReference type="PANTHER" id="PTHR43464:SF19">
    <property type="entry name" value="UBIQUINONE BIOSYNTHESIS O-METHYLTRANSFERASE, MITOCHONDRIAL"/>
    <property type="match status" value="1"/>
</dbReference>
<evidence type="ECO:0000313" key="5">
    <source>
        <dbReference type="EMBL" id="CAG7645054.1"/>
    </source>
</evidence>
<gene>
    <name evidence="5" type="primary">COQ5_11</name>
    <name evidence="5" type="ORF">PAESOLCIP111_04868</name>
</gene>
<evidence type="ECO:0000256" key="3">
    <source>
        <dbReference type="ARBA" id="ARBA00022691"/>
    </source>
</evidence>